<comment type="subcellular location">
    <subcellularLocation>
        <location evidence="1">Nucleus</location>
    </subcellularLocation>
</comment>
<evidence type="ECO:0000256" key="4">
    <source>
        <dbReference type="ARBA" id="ARBA00022771"/>
    </source>
</evidence>
<dbReference type="GeneID" id="118419653"/>
<evidence type="ECO:0000256" key="10">
    <source>
        <dbReference type="SAM" id="MobiDB-lite"/>
    </source>
</evidence>
<sequence length="531" mass="59740">MATTSSFCVCSFEGCNAVYKKPAKLKEHMRSHTGERPFACSEPGCDKTFTRKRNLSRHELSHSGVKQVRCTWAGCSDQFVSTTNLKKHIARKHQHQGKPYKCTHADCGKGFKKHRDLTIHEYEHTGVLPFPCDKCNKRFLLPSKLKSHLKVHRGYSCRIQDCEATFEKWSVLQAHMKEQHPRHTSHKCEVCGKEFSMQCRLTQHALIHSPSRDVFPCPFKKCKRSYTKMSNLKTHIQSYHESKRPFTCTQQDCSKTFAHEISLRRHVKAVHDANASLPPRKKKNYAAKLLGFKEPPSLEEDVEDPPLIQVVKEVTTPDNSSKCDEPSEQEGTTSQEKESSVDSTIDKPAAKQSPQKHTDEDMAEGSQEKESSIESTIDKPGIEQSPQKSTDEDMEQGSQEKECSVESTMDMPAVEQEKESSIESTIDKPAVEQSPQKHTDEDMVEDSQEKESCIESTIDKPAVEQSSQKSTDGDEGSLLIGAIEYVDEGVCMDGSKNEATGDRSCCDETTEAKGSDGREQLSEDTQLRVMV</sequence>
<proteinExistence type="predicted"/>
<evidence type="ECO:0000256" key="9">
    <source>
        <dbReference type="PROSITE-ProRule" id="PRU00042"/>
    </source>
</evidence>
<keyword evidence="12" id="KW-1185">Reference proteome</keyword>
<feature type="domain" description="C2H2-type" evidence="11">
    <location>
        <begin position="130"/>
        <end position="154"/>
    </location>
</feature>
<keyword evidence="3" id="KW-0677">Repeat</keyword>
<dbReference type="AlphaFoldDB" id="A0A9J7LFV8"/>
<feature type="compositionally biased region" description="Basic and acidic residues" evidence="10">
    <location>
        <begin position="415"/>
        <end position="462"/>
    </location>
</feature>
<protein>
    <submittedName>
        <fullName evidence="13">Transcription factor IIIA-like isoform X1</fullName>
    </submittedName>
</protein>
<dbReference type="GO" id="GO:0000981">
    <property type="term" value="F:DNA-binding transcription factor activity, RNA polymerase II-specific"/>
    <property type="evidence" value="ECO:0000318"/>
    <property type="project" value="GO_Central"/>
</dbReference>
<dbReference type="PROSITE" id="PS50157">
    <property type="entry name" value="ZINC_FINGER_C2H2_2"/>
    <property type="match status" value="9"/>
</dbReference>
<evidence type="ECO:0000256" key="1">
    <source>
        <dbReference type="ARBA" id="ARBA00004123"/>
    </source>
</evidence>
<dbReference type="InterPro" id="IPR054599">
    <property type="entry name" value="TFIIIA_Zfn-C2H2"/>
</dbReference>
<organism evidence="12 13">
    <name type="scientific">Branchiostoma floridae</name>
    <name type="common">Florida lancelet</name>
    <name type="synonym">Amphioxus</name>
    <dbReference type="NCBI Taxonomy" id="7739"/>
    <lineage>
        <taxon>Eukaryota</taxon>
        <taxon>Metazoa</taxon>
        <taxon>Chordata</taxon>
        <taxon>Cephalochordata</taxon>
        <taxon>Leptocardii</taxon>
        <taxon>Amphioxiformes</taxon>
        <taxon>Branchiostomatidae</taxon>
        <taxon>Branchiostoma</taxon>
    </lineage>
</organism>
<dbReference type="OrthoDB" id="2687452at2759"/>
<dbReference type="InterPro" id="IPR036236">
    <property type="entry name" value="Znf_C2H2_sf"/>
</dbReference>
<evidence type="ECO:0000256" key="3">
    <source>
        <dbReference type="ARBA" id="ARBA00022737"/>
    </source>
</evidence>
<gene>
    <name evidence="13" type="primary">LOC118419653</name>
</gene>
<feature type="domain" description="C2H2-type" evidence="11">
    <location>
        <begin position="100"/>
        <end position="129"/>
    </location>
</feature>
<dbReference type="Pfam" id="PF00096">
    <property type="entry name" value="zf-C2H2"/>
    <property type="match status" value="2"/>
</dbReference>
<feature type="domain" description="C2H2-type" evidence="11">
    <location>
        <begin position="155"/>
        <end position="188"/>
    </location>
</feature>
<dbReference type="InterPro" id="IPR013087">
    <property type="entry name" value="Znf_C2H2_type"/>
</dbReference>
<evidence type="ECO:0000256" key="5">
    <source>
        <dbReference type="ARBA" id="ARBA00022833"/>
    </source>
</evidence>
<dbReference type="KEGG" id="bfo:118419653"/>
<keyword evidence="5" id="KW-0862">Zinc</keyword>
<dbReference type="FunFam" id="3.30.160.60:FF:002343">
    <property type="entry name" value="Zinc finger protein 33A"/>
    <property type="match status" value="1"/>
</dbReference>
<evidence type="ECO:0000259" key="11">
    <source>
        <dbReference type="PROSITE" id="PS50157"/>
    </source>
</evidence>
<feature type="domain" description="C2H2-type" evidence="11">
    <location>
        <begin position="68"/>
        <end position="100"/>
    </location>
</feature>
<feature type="domain" description="C2H2-type" evidence="11">
    <location>
        <begin position="215"/>
        <end position="245"/>
    </location>
</feature>
<evidence type="ECO:0000256" key="6">
    <source>
        <dbReference type="ARBA" id="ARBA00023015"/>
    </source>
</evidence>
<feature type="domain" description="C2H2-type" evidence="11">
    <location>
        <begin position="186"/>
        <end position="213"/>
    </location>
</feature>
<dbReference type="OMA" id="EFICTHE"/>
<dbReference type="PANTHER" id="PTHR47772:SF11">
    <property type="entry name" value="C2H2-TYPE DOMAIN-CONTAINING PROTEIN"/>
    <property type="match status" value="1"/>
</dbReference>
<feature type="region of interest" description="Disordered" evidence="10">
    <location>
        <begin position="313"/>
        <end position="476"/>
    </location>
</feature>
<dbReference type="PANTHER" id="PTHR47772">
    <property type="entry name" value="ZINC FINGER PROTEIN 200"/>
    <property type="match status" value="1"/>
</dbReference>
<keyword evidence="8" id="KW-0539">Nucleus</keyword>
<dbReference type="SMART" id="SM00355">
    <property type="entry name" value="ZnF_C2H2"/>
    <property type="match status" value="9"/>
</dbReference>
<keyword evidence="7" id="KW-0804">Transcription</keyword>
<evidence type="ECO:0000256" key="7">
    <source>
        <dbReference type="ARBA" id="ARBA00023163"/>
    </source>
</evidence>
<dbReference type="Proteomes" id="UP000001554">
    <property type="component" value="Chromosome 7"/>
</dbReference>
<keyword evidence="6" id="KW-0805">Transcription regulation</keyword>
<dbReference type="PROSITE" id="PS00028">
    <property type="entry name" value="ZINC_FINGER_C2H2_1"/>
    <property type="match status" value="8"/>
</dbReference>
<accession>A0A9J7LFV8</accession>
<keyword evidence="4 9" id="KW-0863">Zinc-finger</keyword>
<feature type="domain" description="C2H2-type" evidence="11">
    <location>
        <begin position="8"/>
        <end position="37"/>
    </location>
</feature>
<reference evidence="13" key="2">
    <citation type="submission" date="2025-08" db="UniProtKB">
        <authorList>
            <consortium name="RefSeq"/>
        </authorList>
    </citation>
    <scope>IDENTIFICATION</scope>
    <source>
        <strain evidence="13">S238N-H82</strain>
        <tissue evidence="13">Testes</tissue>
    </source>
</reference>
<dbReference type="FunFam" id="3.30.160.60:FF:000446">
    <property type="entry name" value="Zinc finger protein"/>
    <property type="match status" value="1"/>
</dbReference>
<feature type="domain" description="C2H2-type" evidence="11">
    <location>
        <begin position="38"/>
        <end position="67"/>
    </location>
</feature>
<dbReference type="Pfam" id="PF22110">
    <property type="entry name" value="TFIIIA_zf-C2H2"/>
    <property type="match status" value="1"/>
</dbReference>
<evidence type="ECO:0000256" key="2">
    <source>
        <dbReference type="ARBA" id="ARBA00022723"/>
    </source>
</evidence>
<evidence type="ECO:0000313" key="12">
    <source>
        <dbReference type="Proteomes" id="UP000001554"/>
    </source>
</evidence>
<feature type="compositionally biased region" description="Basic and acidic residues" evidence="10">
    <location>
        <begin position="495"/>
        <end position="521"/>
    </location>
</feature>
<reference evidence="12" key="1">
    <citation type="journal article" date="2020" name="Nat. Ecol. Evol.">
        <title>Deeply conserved synteny resolves early events in vertebrate evolution.</title>
        <authorList>
            <person name="Simakov O."/>
            <person name="Marletaz F."/>
            <person name="Yue J.X."/>
            <person name="O'Connell B."/>
            <person name="Jenkins J."/>
            <person name="Brandt A."/>
            <person name="Calef R."/>
            <person name="Tung C.H."/>
            <person name="Huang T.K."/>
            <person name="Schmutz J."/>
            <person name="Satoh N."/>
            <person name="Yu J.K."/>
            <person name="Putnam N.H."/>
            <person name="Green R.E."/>
            <person name="Rokhsar D.S."/>
        </authorList>
    </citation>
    <scope>NUCLEOTIDE SEQUENCE [LARGE SCALE GENOMIC DNA]</scope>
    <source>
        <strain evidence="12">S238N-H82</strain>
    </source>
</reference>
<feature type="region of interest" description="Disordered" evidence="10">
    <location>
        <begin position="495"/>
        <end position="531"/>
    </location>
</feature>
<dbReference type="GO" id="GO:0008270">
    <property type="term" value="F:zinc ion binding"/>
    <property type="evidence" value="ECO:0007669"/>
    <property type="project" value="UniProtKB-KW"/>
</dbReference>
<dbReference type="Gene3D" id="3.30.160.60">
    <property type="entry name" value="Classic Zinc Finger"/>
    <property type="match status" value="8"/>
</dbReference>
<keyword evidence="2" id="KW-0479">Metal-binding</keyword>
<dbReference type="RefSeq" id="XP_035682044.1">
    <property type="nucleotide sequence ID" value="XM_035826151.1"/>
</dbReference>
<dbReference type="GO" id="GO:0000978">
    <property type="term" value="F:RNA polymerase II cis-regulatory region sequence-specific DNA binding"/>
    <property type="evidence" value="ECO:0000318"/>
    <property type="project" value="GO_Central"/>
</dbReference>
<feature type="compositionally biased region" description="Basic and acidic residues" evidence="10">
    <location>
        <begin position="356"/>
        <end position="381"/>
    </location>
</feature>
<name>A0A9J7LFV8_BRAFL</name>
<feature type="domain" description="C2H2-type" evidence="11">
    <location>
        <begin position="246"/>
        <end position="276"/>
    </location>
</feature>
<dbReference type="InterPro" id="IPR050636">
    <property type="entry name" value="C2H2-ZF_domain-containing"/>
</dbReference>
<feature type="compositionally biased region" description="Basic and acidic residues" evidence="10">
    <location>
        <begin position="335"/>
        <end position="349"/>
    </location>
</feature>
<dbReference type="GO" id="GO:0006357">
    <property type="term" value="P:regulation of transcription by RNA polymerase II"/>
    <property type="evidence" value="ECO:0000318"/>
    <property type="project" value="GO_Central"/>
</dbReference>
<dbReference type="SUPFAM" id="SSF57667">
    <property type="entry name" value="beta-beta-alpha zinc fingers"/>
    <property type="match status" value="6"/>
</dbReference>
<evidence type="ECO:0000313" key="13">
    <source>
        <dbReference type="RefSeq" id="XP_035682044.1"/>
    </source>
</evidence>
<evidence type="ECO:0000256" key="8">
    <source>
        <dbReference type="ARBA" id="ARBA00023242"/>
    </source>
</evidence>
<dbReference type="GO" id="GO:0005634">
    <property type="term" value="C:nucleus"/>
    <property type="evidence" value="ECO:0000318"/>
    <property type="project" value="GO_Central"/>
</dbReference>